<feature type="repeat" description="RCC1" evidence="3">
    <location>
        <begin position="439"/>
        <end position="495"/>
    </location>
</feature>
<feature type="repeat" description="RCC1" evidence="3">
    <location>
        <begin position="385"/>
        <end position="438"/>
    </location>
</feature>
<evidence type="ECO:0000313" key="6">
    <source>
        <dbReference type="Proteomes" id="UP000241890"/>
    </source>
</evidence>
<keyword evidence="1" id="KW-0344">Guanine-nucleotide releasing factor</keyword>
<dbReference type="Proteomes" id="UP000241890">
    <property type="component" value="Unassembled WGS sequence"/>
</dbReference>
<dbReference type="PROSITE" id="PS00626">
    <property type="entry name" value="RCC1_2"/>
    <property type="match status" value="1"/>
</dbReference>
<dbReference type="InterPro" id="IPR009091">
    <property type="entry name" value="RCC1/BLIP-II"/>
</dbReference>
<evidence type="ECO:0000256" key="3">
    <source>
        <dbReference type="PROSITE-ProRule" id="PRU00235"/>
    </source>
</evidence>
<proteinExistence type="predicted"/>
<protein>
    <submittedName>
        <fullName evidence="5">Secretion-regulating guanine nucleotide exchange factor</fullName>
    </submittedName>
</protein>
<dbReference type="PROSITE" id="PS50012">
    <property type="entry name" value="RCC1_3"/>
    <property type="match status" value="5"/>
</dbReference>
<dbReference type="InterPro" id="IPR000408">
    <property type="entry name" value="Reg_chr_condens"/>
</dbReference>
<dbReference type="Pfam" id="PF25390">
    <property type="entry name" value="WD40_RLD"/>
    <property type="match status" value="1"/>
</dbReference>
<organism evidence="5 6">
    <name type="scientific">Hondaea fermentalgiana</name>
    <dbReference type="NCBI Taxonomy" id="2315210"/>
    <lineage>
        <taxon>Eukaryota</taxon>
        <taxon>Sar</taxon>
        <taxon>Stramenopiles</taxon>
        <taxon>Bigyra</taxon>
        <taxon>Labyrinthulomycetes</taxon>
        <taxon>Thraustochytrida</taxon>
        <taxon>Thraustochytriidae</taxon>
        <taxon>Hondaea</taxon>
    </lineage>
</organism>
<dbReference type="GO" id="GO:0005737">
    <property type="term" value="C:cytoplasm"/>
    <property type="evidence" value="ECO:0007669"/>
    <property type="project" value="TreeGrafter"/>
</dbReference>
<evidence type="ECO:0000256" key="2">
    <source>
        <dbReference type="ARBA" id="ARBA00022737"/>
    </source>
</evidence>
<keyword evidence="2" id="KW-0677">Repeat</keyword>
<keyword evidence="6" id="KW-1185">Reference proteome</keyword>
<evidence type="ECO:0000256" key="1">
    <source>
        <dbReference type="ARBA" id="ARBA00022658"/>
    </source>
</evidence>
<feature type="repeat" description="RCC1" evidence="3">
    <location>
        <begin position="159"/>
        <end position="210"/>
    </location>
</feature>
<feature type="repeat" description="RCC1" evidence="3">
    <location>
        <begin position="211"/>
        <end position="263"/>
    </location>
</feature>
<dbReference type="OrthoDB" id="10256179at2759"/>
<sequence>MLAYLGRTQDEAGTAPAARRVVAYAAYEATVARVAQKIKAEVLVPLFGNRAGIPAELGVFMLQFLSAKDLGNLAQVSTELKEVVDHVCEEQLRCVLALDGESEIQSLPIAAHFLERPRGFGVPSVTRLLHILCNSRQETYATTLTCGEGHTCVIQGNGSTLFTFGDGNSGQLGSGERERSVLPVRLSAPFGETFVGVACGAEHTSALTSSGRILTCGANLAGQLGRLTENNEPSATLAQLDLCDARFVQVVAGRFYTAAITTDGRVAIFGTGLDCELVADTCLLVAGDIDADERIVQLAAGAGHLLLLSNQNRLFALGDGTDGKLGLEANLAGGAAARNDFEREQSLHASSTAPRLVAMPESALSEDIVHIAAGGRHSGFIAASGALYMWGSCRHGELGIGRFQRAIFQPTKVRLPASNPFALAMSCGTAHTAVLTTGGRVVTFGNGSHNQDGKQNSFWATNAPHEICPGEMADLKPELVHVVCGGRHSAALDVRGRLFTFGDPLCCGRPLRLAMAGPHFMPRQVNLIPEVHRHNSV</sequence>
<name>A0A2R5G6L1_9STRA</name>
<comment type="caution">
    <text evidence="5">The sequence shown here is derived from an EMBL/GenBank/DDBJ whole genome shotgun (WGS) entry which is preliminary data.</text>
</comment>
<feature type="repeat" description="RCC1" evidence="3">
    <location>
        <begin position="312"/>
        <end position="384"/>
    </location>
</feature>
<reference evidence="5 6" key="1">
    <citation type="submission" date="2017-12" db="EMBL/GenBank/DDBJ databases">
        <title>Sequencing, de novo assembly and annotation of complete genome of a new Thraustochytrid species, strain FCC1311.</title>
        <authorList>
            <person name="Sedici K."/>
            <person name="Godart F."/>
            <person name="Aiese Cigliano R."/>
            <person name="Sanseverino W."/>
            <person name="Barakat M."/>
            <person name="Ortet P."/>
            <person name="Marechal E."/>
            <person name="Cagnac O."/>
            <person name="Amato A."/>
        </authorList>
    </citation>
    <scope>NUCLEOTIDE SEQUENCE [LARGE SCALE GENOMIC DNA]</scope>
</reference>
<dbReference type="PANTHER" id="PTHR45982">
    <property type="entry name" value="REGULATOR OF CHROMOSOME CONDENSATION"/>
    <property type="match status" value="1"/>
</dbReference>
<dbReference type="InterPro" id="IPR051553">
    <property type="entry name" value="Ran_GTPase-activating"/>
</dbReference>
<dbReference type="InterPro" id="IPR058923">
    <property type="entry name" value="RCC1-like_dom"/>
</dbReference>
<dbReference type="AlphaFoldDB" id="A0A2R5G6L1"/>
<dbReference type="Gene3D" id="2.130.10.30">
    <property type="entry name" value="Regulator of chromosome condensation 1/beta-lactamase-inhibitor protein II"/>
    <property type="match status" value="2"/>
</dbReference>
<dbReference type="InParanoid" id="A0A2R5G6L1"/>
<gene>
    <name evidence="5" type="ORF">FCC1311_023852</name>
</gene>
<dbReference type="PRINTS" id="PR00633">
    <property type="entry name" value="RCCNDNSATION"/>
</dbReference>
<evidence type="ECO:0000313" key="5">
    <source>
        <dbReference type="EMBL" id="GBG26165.1"/>
    </source>
</evidence>
<dbReference type="GO" id="GO:0005085">
    <property type="term" value="F:guanyl-nucleotide exchange factor activity"/>
    <property type="evidence" value="ECO:0007669"/>
    <property type="project" value="TreeGrafter"/>
</dbReference>
<dbReference type="PANTHER" id="PTHR45982:SF1">
    <property type="entry name" value="REGULATOR OF CHROMOSOME CONDENSATION"/>
    <property type="match status" value="1"/>
</dbReference>
<accession>A0A2R5G6L1</accession>
<evidence type="ECO:0000259" key="4">
    <source>
        <dbReference type="Pfam" id="PF25390"/>
    </source>
</evidence>
<feature type="domain" description="RCC1-like" evidence="4">
    <location>
        <begin position="161"/>
        <end position="503"/>
    </location>
</feature>
<dbReference type="EMBL" id="BEYU01000019">
    <property type="protein sequence ID" value="GBG26165.1"/>
    <property type="molecule type" value="Genomic_DNA"/>
</dbReference>
<dbReference type="SUPFAM" id="SSF50985">
    <property type="entry name" value="RCC1/BLIP-II"/>
    <property type="match status" value="2"/>
</dbReference>